<dbReference type="EMBL" id="CP019952">
    <property type="protein sequence ID" value="AQW70737.1"/>
    <property type="molecule type" value="Genomic_DNA"/>
</dbReference>
<name>A0ABM6J898_9PSED</name>
<evidence type="ECO:0000256" key="1">
    <source>
        <dbReference type="PROSITE-ProRule" id="PRU01076"/>
    </source>
</evidence>
<gene>
    <name evidence="3" type="ORF">B2J77_11805</name>
</gene>
<keyword evidence="1" id="KW-0238">DNA-binding</keyword>
<dbReference type="Pfam" id="PF15937">
    <property type="entry name" value="PrlF_antitoxin"/>
    <property type="match status" value="1"/>
</dbReference>
<reference evidence="3 4" key="1">
    <citation type="submission" date="2017-02" db="EMBL/GenBank/DDBJ databases">
        <authorList>
            <person name="Guo L."/>
        </authorList>
    </citation>
    <scope>NUCLEOTIDE SEQUENCE [LARGE SCALE GENOMIC DNA]</scope>
    <source>
        <strain evidence="3 4">PRS09-11288</strain>
    </source>
</reference>
<organism evidence="3 4">
    <name type="scientific">Pseudomonas parafulva</name>
    <dbReference type="NCBI Taxonomy" id="157782"/>
    <lineage>
        <taxon>Bacteria</taxon>
        <taxon>Pseudomonadati</taxon>
        <taxon>Pseudomonadota</taxon>
        <taxon>Gammaproteobacteria</taxon>
        <taxon>Pseudomonadales</taxon>
        <taxon>Pseudomonadaceae</taxon>
        <taxon>Pseudomonas</taxon>
    </lineage>
</organism>
<dbReference type="InterPro" id="IPR007159">
    <property type="entry name" value="SpoVT-AbrB_dom"/>
</dbReference>
<dbReference type="RefSeq" id="WP_078479430.1">
    <property type="nucleotide sequence ID" value="NZ_CP019952.1"/>
</dbReference>
<dbReference type="SUPFAM" id="SSF89447">
    <property type="entry name" value="AbrB/MazE/MraZ-like"/>
    <property type="match status" value="1"/>
</dbReference>
<dbReference type="InterPro" id="IPR037914">
    <property type="entry name" value="SpoVT-AbrB_sf"/>
</dbReference>
<dbReference type="NCBIfam" id="TIGR01439">
    <property type="entry name" value="lp_hng_hel_AbrB"/>
    <property type="match status" value="1"/>
</dbReference>
<evidence type="ECO:0000313" key="3">
    <source>
        <dbReference type="EMBL" id="AQW70737.1"/>
    </source>
</evidence>
<evidence type="ECO:0000313" key="4">
    <source>
        <dbReference type="Proteomes" id="UP000191010"/>
    </source>
</evidence>
<accession>A0ABM6J898</accession>
<dbReference type="Proteomes" id="UP000191010">
    <property type="component" value="Chromosome"/>
</dbReference>
<dbReference type="InterPro" id="IPR031848">
    <property type="entry name" value="PrlF_antitoxin"/>
</dbReference>
<sequence>MPAIHEIATLTSKGQITLPKSVRQLLGIDTVGKIAFDVRDGEIVVSRVKTTHEDPAIAAFLGLLDADIRSGRHLTTLPEDLAQTMLANANHSVNLDEEIDGEVAICCCDMAGHCCSMKV</sequence>
<keyword evidence="4" id="KW-1185">Reference proteome</keyword>
<evidence type="ECO:0000259" key="2">
    <source>
        <dbReference type="PROSITE" id="PS51740"/>
    </source>
</evidence>
<dbReference type="Gene3D" id="2.10.260.10">
    <property type="match status" value="1"/>
</dbReference>
<dbReference type="SMART" id="SM00966">
    <property type="entry name" value="SpoVT_AbrB"/>
    <property type="match status" value="1"/>
</dbReference>
<proteinExistence type="predicted"/>
<dbReference type="PROSITE" id="PS51740">
    <property type="entry name" value="SPOVT_ABRB"/>
    <property type="match status" value="1"/>
</dbReference>
<protein>
    <submittedName>
        <fullName evidence="3">AbrB family transcriptional regulator</fullName>
    </submittedName>
</protein>
<feature type="domain" description="SpoVT-AbrB" evidence="2">
    <location>
        <begin position="5"/>
        <end position="50"/>
    </location>
</feature>